<dbReference type="EMBL" id="KQ459604">
    <property type="protein sequence ID" value="KPI92355.1"/>
    <property type="molecule type" value="Genomic_DNA"/>
</dbReference>
<evidence type="ECO:0000313" key="1">
    <source>
        <dbReference type="EMBL" id="KPI92355.1"/>
    </source>
</evidence>
<dbReference type="Proteomes" id="UP000053268">
    <property type="component" value="Unassembled WGS sequence"/>
</dbReference>
<accession>A0A194PML3</accession>
<protein>
    <submittedName>
        <fullName evidence="1">Uncharacterized protein</fullName>
    </submittedName>
</protein>
<reference evidence="1 2" key="1">
    <citation type="journal article" date="2015" name="Nat. Commun.">
        <title>Outbred genome sequencing and CRISPR/Cas9 gene editing in butterflies.</title>
        <authorList>
            <person name="Li X."/>
            <person name="Fan D."/>
            <person name="Zhang W."/>
            <person name="Liu G."/>
            <person name="Zhang L."/>
            <person name="Zhao L."/>
            <person name="Fang X."/>
            <person name="Chen L."/>
            <person name="Dong Y."/>
            <person name="Chen Y."/>
            <person name="Ding Y."/>
            <person name="Zhao R."/>
            <person name="Feng M."/>
            <person name="Zhu Y."/>
            <person name="Feng Y."/>
            <person name="Jiang X."/>
            <person name="Zhu D."/>
            <person name="Xiang H."/>
            <person name="Feng X."/>
            <person name="Li S."/>
            <person name="Wang J."/>
            <person name="Zhang G."/>
            <person name="Kronforst M.R."/>
            <person name="Wang W."/>
        </authorList>
    </citation>
    <scope>NUCLEOTIDE SEQUENCE [LARGE SCALE GENOMIC DNA]</scope>
    <source>
        <strain evidence="1">Ya'a_city_454_Px</strain>
        <tissue evidence="1">Whole body</tissue>
    </source>
</reference>
<organism evidence="1 2">
    <name type="scientific">Papilio xuthus</name>
    <name type="common">Asian swallowtail butterfly</name>
    <dbReference type="NCBI Taxonomy" id="66420"/>
    <lineage>
        <taxon>Eukaryota</taxon>
        <taxon>Metazoa</taxon>
        <taxon>Ecdysozoa</taxon>
        <taxon>Arthropoda</taxon>
        <taxon>Hexapoda</taxon>
        <taxon>Insecta</taxon>
        <taxon>Pterygota</taxon>
        <taxon>Neoptera</taxon>
        <taxon>Endopterygota</taxon>
        <taxon>Lepidoptera</taxon>
        <taxon>Glossata</taxon>
        <taxon>Ditrysia</taxon>
        <taxon>Papilionoidea</taxon>
        <taxon>Papilionidae</taxon>
        <taxon>Papilioninae</taxon>
        <taxon>Papilio</taxon>
    </lineage>
</organism>
<proteinExistence type="predicted"/>
<sequence length="110" mass="11642">MYAGHPPTPVTAPFSTSSTARCAPFHLRLRTLRASPPAAPVTSRISNCRPGSCGFSIASLPVEVTIHLLSVLQRSIGFRLLTASQPSASGYVGFLRPPAPRPALDSTEFP</sequence>
<evidence type="ECO:0000313" key="2">
    <source>
        <dbReference type="Proteomes" id="UP000053268"/>
    </source>
</evidence>
<dbReference type="AlphaFoldDB" id="A0A194PML3"/>
<keyword evidence="2" id="KW-1185">Reference proteome</keyword>
<name>A0A194PML3_PAPXU</name>
<gene>
    <name evidence="1" type="ORF">RR46_13576</name>
</gene>